<organism evidence="2 3">
    <name type="scientific">Cylindrobasidium torrendii FP15055 ss-10</name>
    <dbReference type="NCBI Taxonomy" id="1314674"/>
    <lineage>
        <taxon>Eukaryota</taxon>
        <taxon>Fungi</taxon>
        <taxon>Dikarya</taxon>
        <taxon>Basidiomycota</taxon>
        <taxon>Agaricomycotina</taxon>
        <taxon>Agaricomycetes</taxon>
        <taxon>Agaricomycetidae</taxon>
        <taxon>Agaricales</taxon>
        <taxon>Marasmiineae</taxon>
        <taxon>Physalacriaceae</taxon>
        <taxon>Cylindrobasidium</taxon>
    </lineage>
</organism>
<evidence type="ECO:0000256" key="1">
    <source>
        <dbReference type="SAM" id="MobiDB-lite"/>
    </source>
</evidence>
<dbReference type="EMBL" id="KN880604">
    <property type="protein sequence ID" value="KIY65098.1"/>
    <property type="molecule type" value="Genomic_DNA"/>
</dbReference>
<dbReference type="AlphaFoldDB" id="A0A0D7B3C5"/>
<evidence type="ECO:0000313" key="2">
    <source>
        <dbReference type="EMBL" id="KIY65098.1"/>
    </source>
</evidence>
<sequence>DAYRPKLSEYHNQLVKHFQEQWECRRAVEDYSQRHKQAWKTFCETHKLKDGYSTDDELERVDKDLTFKMDQLVDTGEDEMTETEFDHVKEDKNAKLTILQADGVGLYKIPTFRIDCPVEGKMVNAGVAGMIDANMKKAFYRAQQNTRDMGSQGNTNTPADHDYDGKRGNPKQPRITSLEKEERIARLKILAANKGRHDVWEEMHSWRRTAIAISMKYSLNAKQR</sequence>
<feature type="compositionally biased region" description="Polar residues" evidence="1">
    <location>
        <begin position="146"/>
        <end position="158"/>
    </location>
</feature>
<feature type="region of interest" description="Disordered" evidence="1">
    <location>
        <begin position="146"/>
        <end position="177"/>
    </location>
</feature>
<feature type="non-terminal residue" evidence="2">
    <location>
        <position position="1"/>
    </location>
</feature>
<accession>A0A0D7B3C5</accession>
<proteinExistence type="predicted"/>
<keyword evidence="3" id="KW-1185">Reference proteome</keyword>
<reference evidence="2 3" key="1">
    <citation type="journal article" date="2015" name="Fungal Genet. Biol.">
        <title>Evolution of novel wood decay mechanisms in Agaricales revealed by the genome sequences of Fistulina hepatica and Cylindrobasidium torrendii.</title>
        <authorList>
            <person name="Floudas D."/>
            <person name="Held B.W."/>
            <person name="Riley R."/>
            <person name="Nagy L.G."/>
            <person name="Koehler G."/>
            <person name="Ransdell A.S."/>
            <person name="Younus H."/>
            <person name="Chow J."/>
            <person name="Chiniquy J."/>
            <person name="Lipzen A."/>
            <person name="Tritt A."/>
            <person name="Sun H."/>
            <person name="Haridas S."/>
            <person name="LaButti K."/>
            <person name="Ohm R.A."/>
            <person name="Kues U."/>
            <person name="Blanchette R.A."/>
            <person name="Grigoriev I.V."/>
            <person name="Minto R.E."/>
            <person name="Hibbett D.S."/>
        </authorList>
    </citation>
    <scope>NUCLEOTIDE SEQUENCE [LARGE SCALE GENOMIC DNA]</scope>
    <source>
        <strain evidence="2 3">FP15055 ss-10</strain>
    </source>
</reference>
<evidence type="ECO:0000313" key="3">
    <source>
        <dbReference type="Proteomes" id="UP000054007"/>
    </source>
</evidence>
<dbReference type="Proteomes" id="UP000054007">
    <property type="component" value="Unassembled WGS sequence"/>
</dbReference>
<name>A0A0D7B3C5_9AGAR</name>
<protein>
    <submittedName>
        <fullName evidence="2">Uncharacterized protein</fullName>
    </submittedName>
</protein>
<gene>
    <name evidence="2" type="ORF">CYLTODRAFT_466555</name>
</gene>